<dbReference type="EMBL" id="VBOR01000127">
    <property type="protein sequence ID" value="TMQ47098.1"/>
    <property type="molecule type" value="Genomic_DNA"/>
</dbReference>
<organism evidence="1 2">
    <name type="scientific">Eiseniibacteriota bacterium</name>
    <dbReference type="NCBI Taxonomy" id="2212470"/>
    <lineage>
        <taxon>Bacteria</taxon>
        <taxon>Candidatus Eiseniibacteriota</taxon>
    </lineage>
</organism>
<reference evidence="1 2" key="1">
    <citation type="journal article" date="2019" name="Nat. Microbiol.">
        <title>Mediterranean grassland soil C-N compound turnover is dependent on rainfall and depth, and is mediated by genomically divergent microorganisms.</title>
        <authorList>
            <person name="Diamond S."/>
            <person name="Andeer P.F."/>
            <person name="Li Z."/>
            <person name="Crits-Christoph A."/>
            <person name="Burstein D."/>
            <person name="Anantharaman K."/>
            <person name="Lane K.R."/>
            <person name="Thomas B.C."/>
            <person name="Pan C."/>
            <person name="Northen T.R."/>
            <person name="Banfield J.F."/>
        </authorList>
    </citation>
    <scope>NUCLEOTIDE SEQUENCE [LARGE SCALE GENOMIC DNA]</scope>
    <source>
        <strain evidence="1">WS_1</strain>
    </source>
</reference>
<gene>
    <name evidence="1" type="ORF">E6K71_10885</name>
</gene>
<dbReference type="InterPro" id="IPR043519">
    <property type="entry name" value="NT_sf"/>
</dbReference>
<evidence type="ECO:0000313" key="2">
    <source>
        <dbReference type="Proteomes" id="UP000316292"/>
    </source>
</evidence>
<dbReference type="AlphaFoldDB" id="A0A538S6T6"/>
<proteinExistence type="predicted"/>
<evidence type="ECO:0000313" key="1">
    <source>
        <dbReference type="EMBL" id="TMQ47098.1"/>
    </source>
</evidence>
<comment type="caution">
    <text evidence="1">The sequence shown here is derived from an EMBL/GenBank/DDBJ whole genome shotgun (WGS) entry which is preliminary data.</text>
</comment>
<dbReference type="Proteomes" id="UP000316292">
    <property type="component" value="Unassembled WGS sequence"/>
</dbReference>
<accession>A0A538S6T6</accession>
<protein>
    <recommendedName>
        <fullName evidence="3">Nucleotidyltransferase domain-containing protein</fullName>
    </recommendedName>
</protein>
<evidence type="ECO:0008006" key="3">
    <source>
        <dbReference type="Google" id="ProtNLM"/>
    </source>
</evidence>
<sequence>MWPDRFDPRKAARRAVDAARRATGEKLRGATLYGSVTTGEFHPTHSDVNIAFVFSELGTPELVALHGAHREWQRARVVQPLLISEDTLRRSLDSYPLEYLLIREQREILHGADFFGPLELDGPALRLEVERVLRAQELGLGLSYVALARTRGGARVWAMQASNALAASASGLLHLTGEPLPRMRRVIAERCAERFGVDRAAFTRLLTIRERNRERVEATVLLDSALTVLRQLLDSAERITAPAGTV</sequence>
<dbReference type="SUPFAM" id="SSF81301">
    <property type="entry name" value="Nucleotidyltransferase"/>
    <property type="match status" value="1"/>
</dbReference>
<name>A0A538S6T6_UNCEI</name>